<evidence type="ECO:0000256" key="1">
    <source>
        <dbReference type="SAM" id="MobiDB-lite"/>
    </source>
</evidence>
<feature type="compositionally biased region" description="Polar residues" evidence="1">
    <location>
        <begin position="188"/>
        <end position="203"/>
    </location>
</feature>
<comment type="caution">
    <text evidence="2">The sequence shown here is derived from an EMBL/GenBank/DDBJ whole genome shotgun (WGS) entry which is preliminary data.</text>
</comment>
<evidence type="ECO:0008006" key="4">
    <source>
        <dbReference type="Google" id="ProtNLM"/>
    </source>
</evidence>
<protein>
    <recommendedName>
        <fullName evidence="4">General secretion pathway protein GspN</fullName>
    </recommendedName>
</protein>
<proteinExistence type="predicted"/>
<evidence type="ECO:0000313" key="2">
    <source>
        <dbReference type="EMBL" id="MCQ8127057.1"/>
    </source>
</evidence>
<keyword evidence="3" id="KW-1185">Reference proteome</keyword>
<accession>A0ABT1TZS7</accession>
<sequence>MNSRVFKWQLIASAGLSVILLAEWITGETQRGRLQAILDKTIQSEYQSEPMPVLHQSRAFNGGMNEIIERPLFIEGRKPLPEQVVEGPDTADNGQLDDWLLIGIYNKDKRKMALFRKQNEAKTFLKLNENQMITGWQLKQIQDDRVVLQQGGQQKSIVLRKPRLQVPLAASSNRPVIPAKPRAPVAPITNNSPENNTNDSENQ</sequence>
<gene>
    <name evidence="2" type="ORF">NP596_01205</name>
</gene>
<feature type="region of interest" description="Disordered" evidence="1">
    <location>
        <begin position="170"/>
        <end position="203"/>
    </location>
</feature>
<organism evidence="2 3">
    <name type="scientific">Methylomonas rivi</name>
    <dbReference type="NCBI Taxonomy" id="2952226"/>
    <lineage>
        <taxon>Bacteria</taxon>
        <taxon>Pseudomonadati</taxon>
        <taxon>Pseudomonadota</taxon>
        <taxon>Gammaproteobacteria</taxon>
        <taxon>Methylococcales</taxon>
        <taxon>Methylococcaceae</taxon>
        <taxon>Methylomonas</taxon>
    </lineage>
</organism>
<reference evidence="2 3" key="1">
    <citation type="submission" date="2022-07" db="EMBL/GenBank/DDBJ databases">
        <title>Methylomonas rivi sp. nov., Methylomonas rosea sp. nov., Methylomonas aureus sp. nov. and Methylomonas subterranea sp. nov., four novel methanotrophs isolated from a freshwater creek and the deep terrestrial subsurface.</title>
        <authorList>
            <person name="Abin C."/>
            <person name="Sankaranarayanan K."/>
            <person name="Garner C."/>
            <person name="Sindelar R."/>
            <person name="Kotary K."/>
            <person name="Garner R."/>
            <person name="Barclay S."/>
            <person name="Lawson P."/>
            <person name="Krumholz L."/>
        </authorList>
    </citation>
    <scope>NUCLEOTIDE SEQUENCE [LARGE SCALE GENOMIC DNA]</scope>
    <source>
        <strain evidence="2 3">WSC-6</strain>
    </source>
</reference>
<dbReference type="Proteomes" id="UP001524586">
    <property type="component" value="Unassembled WGS sequence"/>
</dbReference>
<dbReference type="EMBL" id="JANIBK010000003">
    <property type="protein sequence ID" value="MCQ8127057.1"/>
    <property type="molecule type" value="Genomic_DNA"/>
</dbReference>
<evidence type="ECO:0000313" key="3">
    <source>
        <dbReference type="Proteomes" id="UP001524586"/>
    </source>
</evidence>
<name>A0ABT1TZS7_9GAMM</name>
<dbReference type="RefSeq" id="WP_256613375.1">
    <property type="nucleotide sequence ID" value="NZ_JANIBK010000003.1"/>
</dbReference>